<evidence type="ECO:0000256" key="4">
    <source>
        <dbReference type="ARBA" id="ARBA00022840"/>
    </source>
</evidence>
<evidence type="ECO:0000256" key="5">
    <source>
        <dbReference type="SAM" id="MobiDB-lite"/>
    </source>
</evidence>
<feature type="non-terminal residue" evidence="7">
    <location>
        <position position="1"/>
    </location>
</feature>
<keyword evidence="4" id="KW-0067">ATP-binding</keyword>
<evidence type="ECO:0000313" key="8">
    <source>
        <dbReference type="Proteomes" id="UP000239480"/>
    </source>
</evidence>
<dbReference type="Pfam" id="PF00069">
    <property type="entry name" value="Pkinase"/>
    <property type="match status" value="1"/>
</dbReference>
<evidence type="ECO:0000313" key="7">
    <source>
        <dbReference type="EMBL" id="PRY19159.1"/>
    </source>
</evidence>
<dbReference type="PANTHER" id="PTHR43289:SF6">
    <property type="entry name" value="SERINE_THREONINE-PROTEIN KINASE NEKL-3"/>
    <property type="match status" value="1"/>
</dbReference>
<dbReference type="PROSITE" id="PS00108">
    <property type="entry name" value="PROTEIN_KINASE_ST"/>
    <property type="match status" value="1"/>
</dbReference>
<dbReference type="AlphaFoldDB" id="A0A2T0RDE5"/>
<name>A0A2T0RDE5_9RHOB</name>
<keyword evidence="8" id="KW-1185">Reference proteome</keyword>
<sequence>IQATRARNPCSDGPEANDVLTIKPDHPLGARQAMDYMPNGPITTLANPSMYLPLPEVIRLGKDVLRGLEYLHGHDFYHNDIKPENVLIGAQGQGMLTDYGIVGVTQGGAPIPAPMFYKIHAAPEVHTSSGITAQTDVFQAGLTLFRIAVGLNDLRQKFSALGEQSYYDAVAQAQLISVSDFPTFVPSRLRRIILKATHPDLNERYGSALEMRRELEKLNYPGFWTVDASGDFIGFNGAYIYRIAETKKAGNAYDVTAFRRSKKTGRETRVSKFCQCNLSSAVAKREVAKFIKAVVEGL</sequence>
<gene>
    <name evidence="7" type="ORF">CLV78_1281</name>
</gene>
<feature type="region of interest" description="Disordered" evidence="5">
    <location>
        <begin position="1"/>
        <end position="22"/>
    </location>
</feature>
<dbReference type="EMBL" id="PVTD01000028">
    <property type="protein sequence ID" value="PRY19159.1"/>
    <property type="molecule type" value="Genomic_DNA"/>
</dbReference>
<evidence type="ECO:0000256" key="2">
    <source>
        <dbReference type="ARBA" id="ARBA00022741"/>
    </source>
</evidence>
<dbReference type="PANTHER" id="PTHR43289">
    <property type="entry name" value="MITOGEN-ACTIVATED PROTEIN KINASE KINASE KINASE 20-RELATED"/>
    <property type="match status" value="1"/>
</dbReference>
<dbReference type="RefSeq" id="WP_211301070.1">
    <property type="nucleotide sequence ID" value="NZ_PVTD01000028.1"/>
</dbReference>
<evidence type="ECO:0000256" key="3">
    <source>
        <dbReference type="ARBA" id="ARBA00022777"/>
    </source>
</evidence>
<dbReference type="Proteomes" id="UP000239480">
    <property type="component" value="Unassembled WGS sequence"/>
</dbReference>
<comment type="caution">
    <text evidence="7">The sequence shown here is derived from an EMBL/GenBank/DDBJ whole genome shotgun (WGS) entry which is preliminary data.</text>
</comment>
<proteinExistence type="predicted"/>
<dbReference type="Gene3D" id="1.10.510.10">
    <property type="entry name" value="Transferase(Phosphotransferase) domain 1"/>
    <property type="match status" value="1"/>
</dbReference>
<feature type="domain" description="Protein kinase" evidence="6">
    <location>
        <begin position="1"/>
        <end position="223"/>
    </location>
</feature>
<dbReference type="GO" id="GO:0004674">
    <property type="term" value="F:protein serine/threonine kinase activity"/>
    <property type="evidence" value="ECO:0007669"/>
    <property type="project" value="TreeGrafter"/>
</dbReference>
<dbReference type="InterPro" id="IPR011009">
    <property type="entry name" value="Kinase-like_dom_sf"/>
</dbReference>
<organism evidence="7 8">
    <name type="scientific">Aliiruegeria haliotis</name>
    <dbReference type="NCBI Taxonomy" id="1280846"/>
    <lineage>
        <taxon>Bacteria</taxon>
        <taxon>Pseudomonadati</taxon>
        <taxon>Pseudomonadota</taxon>
        <taxon>Alphaproteobacteria</taxon>
        <taxon>Rhodobacterales</taxon>
        <taxon>Roseobacteraceae</taxon>
        <taxon>Aliiruegeria</taxon>
    </lineage>
</organism>
<dbReference type="InterPro" id="IPR008271">
    <property type="entry name" value="Ser/Thr_kinase_AS"/>
</dbReference>
<dbReference type="PROSITE" id="PS50011">
    <property type="entry name" value="PROTEIN_KINASE_DOM"/>
    <property type="match status" value="1"/>
</dbReference>
<evidence type="ECO:0000256" key="1">
    <source>
        <dbReference type="ARBA" id="ARBA00022679"/>
    </source>
</evidence>
<keyword evidence="1" id="KW-0808">Transferase</keyword>
<dbReference type="GO" id="GO:0005524">
    <property type="term" value="F:ATP binding"/>
    <property type="evidence" value="ECO:0007669"/>
    <property type="project" value="UniProtKB-KW"/>
</dbReference>
<reference evidence="7 8" key="1">
    <citation type="submission" date="2018-03" db="EMBL/GenBank/DDBJ databases">
        <title>Genomic Encyclopedia of Archaeal and Bacterial Type Strains, Phase II (KMG-II): from individual species to whole genera.</title>
        <authorList>
            <person name="Goeker M."/>
        </authorList>
    </citation>
    <scope>NUCLEOTIDE SEQUENCE [LARGE SCALE GENOMIC DNA]</scope>
    <source>
        <strain evidence="7 8">DSM 29328</strain>
    </source>
</reference>
<dbReference type="InterPro" id="IPR000719">
    <property type="entry name" value="Prot_kinase_dom"/>
</dbReference>
<dbReference type="SMART" id="SM00220">
    <property type="entry name" value="S_TKc"/>
    <property type="match status" value="1"/>
</dbReference>
<protein>
    <submittedName>
        <fullName evidence="7">Protein kinase-like protein</fullName>
    </submittedName>
</protein>
<keyword evidence="3 7" id="KW-0418">Kinase</keyword>
<evidence type="ECO:0000259" key="6">
    <source>
        <dbReference type="PROSITE" id="PS50011"/>
    </source>
</evidence>
<dbReference type="SUPFAM" id="SSF56112">
    <property type="entry name" value="Protein kinase-like (PK-like)"/>
    <property type="match status" value="1"/>
</dbReference>
<accession>A0A2T0RDE5</accession>
<keyword evidence="2" id="KW-0547">Nucleotide-binding</keyword>